<keyword evidence="4" id="KW-0233">DNA recombination</keyword>
<evidence type="ECO:0000313" key="8">
    <source>
        <dbReference type="EMBL" id="GGG18172.1"/>
    </source>
</evidence>
<evidence type="ECO:0000256" key="5">
    <source>
        <dbReference type="PROSITE-ProRule" id="PRU01248"/>
    </source>
</evidence>
<evidence type="ECO:0000256" key="3">
    <source>
        <dbReference type="ARBA" id="ARBA00023125"/>
    </source>
</evidence>
<name>A0ABQ1W944_9BACT</name>
<sequence>MATVKLIFKIEKVDSAGEVPLYLRITKDRKSRYVSLGVKINPDKHWNEKDRKVKKSHPNSQRLNNFIAQKIAEAEGLALSLETSAKPASSKSIKDTLKGAASTSFLKYADTYIDTIEKKGKISTATKARAIIAKLRAYLGTKELHFEEITVSFLKAYEHHLSHKLGNSTNTIHANLKVIRRLFNEAVSEDLIPFEKNPFLKYKLKLTKTVKNFLTEEELKALEDFEITAGTMKWHHRNMYVFAAYAGGVRISDVLLLKYKHFDGERILLDTYKTGSTISVKLPQKALDIINLYVKDKPNADEFIFPILKANKEYKDPKVLFRAISSATAYANKNLKSIAEKLEFSHNLNFHSSRHTWATRALRKGMRIEYVSKLMGHSSIKTTQIYAKIVSEELDKAMEVFD</sequence>
<dbReference type="EMBL" id="BMFP01000004">
    <property type="protein sequence ID" value="GGG18172.1"/>
    <property type="molecule type" value="Genomic_DNA"/>
</dbReference>
<evidence type="ECO:0000259" key="7">
    <source>
        <dbReference type="PROSITE" id="PS51900"/>
    </source>
</evidence>
<dbReference type="Gene3D" id="1.10.150.130">
    <property type="match status" value="1"/>
</dbReference>
<reference evidence="9" key="1">
    <citation type="journal article" date="2019" name="Int. J. Syst. Evol. Microbiol.">
        <title>The Global Catalogue of Microorganisms (GCM) 10K type strain sequencing project: providing services to taxonomists for standard genome sequencing and annotation.</title>
        <authorList>
            <consortium name="The Broad Institute Genomics Platform"/>
            <consortium name="The Broad Institute Genome Sequencing Center for Infectious Disease"/>
            <person name="Wu L."/>
            <person name="Ma J."/>
        </authorList>
    </citation>
    <scope>NUCLEOTIDE SEQUENCE [LARGE SCALE GENOMIC DNA]</scope>
    <source>
        <strain evidence="9">CGMCC 1.12749</strain>
    </source>
</reference>
<dbReference type="InterPro" id="IPR013762">
    <property type="entry name" value="Integrase-like_cat_sf"/>
</dbReference>
<dbReference type="PROSITE" id="PS51898">
    <property type="entry name" value="TYR_RECOMBINASE"/>
    <property type="match status" value="1"/>
</dbReference>
<dbReference type="InterPro" id="IPR011010">
    <property type="entry name" value="DNA_brk_join_enz"/>
</dbReference>
<dbReference type="Pfam" id="PF13102">
    <property type="entry name" value="Phage_int_SAM_5"/>
    <property type="match status" value="1"/>
</dbReference>
<dbReference type="InterPro" id="IPR035386">
    <property type="entry name" value="Arm-DNA-bind_5"/>
</dbReference>
<evidence type="ECO:0000313" key="9">
    <source>
        <dbReference type="Proteomes" id="UP000634043"/>
    </source>
</evidence>
<dbReference type="CDD" id="cd01185">
    <property type="entry name" value="INTN1_C_like"/>
    <property type="match status" value="1"/>
</dbReference>
<protein>
    <submittedName>
        <fullName evidence="8">Integrase</fullName>
    </submittedName>
</protein>
<dbReference type="RefSeq" id="WP_188501675.1">
    <property type="nucleotide sequence ID" value="NZ_BMFP01000004.1"/>
</dbReference>
<dbReference type="PROSITE" id="PS51900">
    <property type="entry name" value="CB"/>
    <property type="match status" value="1"/>
</dbReference>
<evidence type="ECO:0000256" key="1">
    <source>
        <dbReference type="ARBA" id="ARBA00008857"/>
    </source>
</evidence>
<evidence type="ECO:0000259" key="6">
    <source>
        <dbReference type="PROSITE" id="PS51898"/>
    </source>
</evidence>
<organism evidence="8 9">
    <name type="scientific">Pontibacter amylolyticus</name>
    <dbReference type="NCBI Taxonomy" id="1424080"/>
    <lineage>
        <taxon>Bacteria</taxon>
        <taxon>Pseudomonadati</taxon>
        <taxon>Bacteroidota</taxon>
        <taxon>Cytophagia</taxon>
        <taxon>Cytophagales</taxon>
        <taxon>Hymenobacteraceae</taxon>
        <taxon>Pontibacter</taxon>
    </lineage>
</organism>
<dbReference type="SUPFAM" id="SSF56349">
    <property type="entry name" value="DNA breaking-rejoining enzymes"/>
    <property type="match status" value="1"/>
</dbReference>
<dbReference type="Pfam" id="PF00589">
    <property type="entry name" value="Phage_integrase"/>
    <property type="match status" value="1"/>
</dbReference>
<evidence type="ECO:0000256" key="4">
    <source>
        <dbReference type="ARBA" id="ARBA00023172"/>
    </source>
</evidence>
<dbReference type="Proteomes" id="UP000634043">
    <property type="component" value="Unassembled WGS sequence"/>
</dbReference>
<gene>
    <name evidence="8" type="ORF">GCM10011323_22980</name>
</gene>
<keyword evidence="2" id="KW-0229">DNA integration</keyword>
<comment type="caution">
    <text evidence="8">The sequence shown here is derived from an EMBL/GenBank/DDBJ whole genome shotgun (WGS) entry which is preliminary data.</text>
</comment>
<accession>A0ABQ1W944</accession>
<feature type="domain" description="Tyr recombinase" evidence="6">
    <location>
        <begin position="209"/>
        <end position="399"/>
    </location>
</feature>
<dbReference type="InterPro" id="IPR010998">
    <property type="entry name" value="Integrase_recombinase_N"/>
</dbReference>
<dbReference type="Gene3D" id="1.10.443.10">
    <property type="entry name" value="Intergrase catalytic core"/>
    <property type="match status" value="1"/>
</dbReference>
<dbReference type="PANTHER" id="PTHR30349">
    <property type="entry name" value="PHAGE INTEGRASE-RELATED"/>
    <property type="match status" value="1"/>
</dbReference>
<comment type="similarity">
    <text evidence="1">Belongs to the 'phage' integrase family.</text>
</comment>
<proteinExistence type="inferred from homology"/>
<dbReference type="InterPro" id="IPR044068">
    <property type="entry name" value="CB"/>
</dbReference>
<dbReference type="InterPro" id="IPR002104">
    <property type="entry name" value="Integrase_catalytic"/>
</dbReference>
<keyword evidence="9" id="KW-1185">Reference proteome</keyword>
<dbReference type="PANTHER" id="PTHR30349:SF64">
    <property type="entry name" value="PROPHAGE INTEGRASE INTD-RELATED"/>
    <property type="match status" value="1"/>
</dbReference>
<dbReference type="InterPro" id="IPR050090">
    <property type="entry name" value="Tyrosine_recombinase_XerCD"/>
</dbReference>
<dbReference type="InterPro" id="IPR025269">
    <property type="entry name" value="SAM-like_dom"/>
</dbReference>
<feature type="domain" description="Core-binding (CB)" evidence="7">
    <location>
        <begin position="103"/>
        <end position="187"/>
    </location>
</feature>
<dbReference type="Pfam" id="PF17293">
    <property type="entry name" value="Arm-DNA-bind_5"/>
    <property type="match status" value="1"/>
</dbReference>
<evidence type="ECO:0000256" key="2">
    <source>
        <dbReference type="ARBA" id="ARBA00022908"/>
    </source>
</evidence>
<keyword evidence="3 5" id="KW-0238">DNA-binding</keyword>